<dbReference type="GO" id="GO:0005975">
    <property type="term" value="P:carbohydrate metabolic process"/>
    <property type="evidence" value="ECO:0007669"/>
    <property type="project" value="UniProtKB-ARBA"/>
</dbReference>
<evidence type="ECO:0000256" key="1">
    <source>
        <dbReference type="ARBA" id="ARBA00022729"/>
    </source>
</evidence>
<organism evidence="4 5">
    <name type="scientific">Sphingobacterium detergens</name>
    <dbReference type="NCBI Taxonomy" id="1145106"/>
    <lineage>
        <taxon>Bacteria</taxon>
        <taxon>Pseudomonadati</taxon>
        <taxon>Bacteroidota</taxon>
        <taxon>Sphingobacteriia</taxon>
        <taxon>Sphingobacteriales</taxon>
        <taxon>Sphingobacteriaceae</taxon>
        <taxon>Sphingobacterium</taxon>
    </lineage>
</organism>
<keyword evidence="5" id="KW-1185">Reference proteome</keyword>
<protein>
    <submittedName>
        <fullName evidence="4">Uncharacterized protein DUF1735</fullName>
    </submittedName>
</protein>
<keyword evidence="2" id="KW-1015">Disulfide bond</keyword>
<dbReference type="EMBL" id="RAPY01000001">
    <property type="protein sequence ID" value="RKE57268.1"/>
    <property type="molecule type" value="Genomic_DNA"/>
</dbReference>
<dbReference type="PROSITE" id="PS51257">
    <property type="entry name" value="PROKAR_LIPOPROTEIN"/>
    <property type="match status" value="1"/>
</dbReference>
<dbReference type="Gene3D" id="2.60.120.200">
    <property type="match status" value="1"/>
</dbReference>
<dbReference type="Gene3D" id="2.60.40.1740">
    <property type="entry name" value="hypothetical protein (bacova_03559)"/>
    <property type="match status" value="1"/>
</dbReference>
<dbReference type="InterPro" id="IPR013320">
    <property type="entry name" value="ConA-like_dom_sf"/>
</dbReference>
<proteinExistence type="predicted"/>
<dbReference type="GO" id="GO:0004553">
    <property type="term" value="F:hydrolase activity, hydrolyzing O-glycosyl compounds"/>
    <property type="evidence" value="ECO:0007669"/>
    <property type="project" value="UniProtKB-ARBA"/>
</dbReference>
<evidence type="ECO:0000313" key="4">
    <source>
        <dbReference type="EMBL" id="RKE57268.1"/>
    </source>
</evidence>
<sequence>MRKRHIYSLGLVLVLLTLFTACKNEESFDNKVFISTGKLERIINKPSVGQAQFDIKVGMANLESTAVRVDLAVDPPKLDAYTKIYNEKAEILPANFYRLSSNNVEISQGAVESSPVTIAFDKINTLDRDKVYVLPVSIIPGNVAVLESQKTVYYVIKGGALIDVVADIENNNLHIDQWKTPAAVNNLSKFTLEALVRVRNYDRMISTVMGIEGRFLIRLGDANFPPNQIQVATSAGNIPGADAATKGLPTNQWVHIAVTFNGVDRKIRVYVDGKLQSEANTNLSTVNFGVNGQDGFYIGRSYADDRFLAGDISECRIWNIERTMDEIASTPYEVDPAAQGLVAYWKCNEGSGSVIKDHTVNGNDLTAKTALKWTAVSLPAK</sequence>
<dbReference type="Proteomes" id="UP000286246">
    <property type="component" value="Unassembled WGS sequence"/>
</dbReference>
<evidence type="ECO:0000259" key="3">
    <source>
        <dbReference type="SMART" id="SM00560"/>
    </source>
</evidence>
<dbReference type="Pfam" id="PF13385">
    <property type="entry name" value="Laminin_G_3"/>
    <property type="match status" value="1"/>
</dbReference>
<dbReference type="OrthoDB" id="2582440at2"/>
<dbReference type="AlphaFoldDB" id="A0A420BKM3"/>
<feature type="domain" description="LamG-like jellyroll fold" evidence="3">
    <location>
        <begin position="188"/>
        <end position="325"/>
    </location>
</feature>
<evidence type="ECO:0000313" key="5">
    <source>
        <dbReference type="Proteomes" id="UP000286246"/>
    </source>
</evidence>
<gene>
    <name evidence="4" type="ORF">DFQ12_2153</name>
</gene>
<dbReference type="SMART" id="SM00560">
    <property type="entry name" value="LamGL"/>
    <property type="match status" value="1"/>
</dbReference>
<keyword evidence="1" id="KW-0732">Signal</keyword>
<dbReference type="InterPro" id="IPR013728">
    <property type="entry name" value="BT_3987-like_N"/>
</dbReference>
<name>A0A420BKM3_SPHD1</name>
<dbReference type="Pfam" id="PF08522">
    <property type="entry name" value="BT_3987-like_N"/>
    <property type="match status" value="1"/>
</dbReference>
<dbReference type="SUPFAM" id="SSF49899">
    <property type="entry name" value="Concanavalin A-like lectins/glucanases"/>
    <property type="match status" value="1"/>
</dbReference>
<evidence type="ECO:0000256" key="2">
    <source>
        <dbReference type="ARBA" id="ARBA00023157"/>
    </source>
</evidence>
<reference evidence="4 5" key="1">
    <citation type="submission" date="2018-09" db="EMBL/GenBank/DDBJ databases">
        <title>Genomic Encyclopedia of Type Strains, Phase III (KMG-III): the genomes of soil and plant-associated and newly described type strains.</title>
        <authorList>
            <person name="Whitman W."/>
        </authorList>
    </citation>
    <scope>NUCLEOTIDE SEQUENCE [LARGE SCALE GENOMIC DNA]</scope>
    <source>
        <strain evidence="4 5">CECT 7938</strain>
    </source>
</reference>
<accession>A0A420BKM3</accession>
<dbReference type="RefSeq" id="WP_120258842.1">
    <property type="nucleotide sequence ID" value="NZ_RAPY01000001.1"/>
</dbReference>
<comment type="caution">
    <text evidence="4">The sequence shown here is derived from an EMBL/GenBank/DDBJ whole genome shotgun (WGS) entry which is preliminary data.</text>
</comment>
<dbReference type="InterPro" id="IPR006558">
    <property type="entry name" value="LamG-like"/>
</dbReference>